<dbReference type="InterPro" id="IPR051677">
    <property type="entry name" value="AfsR-DnrI-RedD_regulator"/>
</dbReference>
<keyword evidence="2" id="KW-0805">Transcription regulation</keyword>
<feature type="DNA-binding region" description="OmpR/PhoB-type" evidence="5">
    <location>
        <begin position="1"/>
        <end position="104"/>
    </location>
</feature>
<evidence type="ECO:0000256" key="5">
    <source>
        <dbReference type="PROSITE-ProRule" id="PRU01091"/>
    </source>
</evidence>
<dbReference type="SUPFAM" id="SSF48452">
    <property type="entry name" value="TPR-like"/>
    <property type="match status" value="2"/>
</dbReference>
<dbReference type="CDD" id="cd15831">
    <property type="entry name" value="BTAD"/>
    <property type="match status" value="1"/>
</dbReference>
<dbReference type="PROSITE" id="PS51755">
    <property type="entry name" value="OMPR_PHOB"/>
    <property type="match status" value="1"/>
</dbReference>
<feature type="region of interest" description="Disordered" evidence="6">
    <location>
        <begin position="246"/>
        <end position="271"/>
    </location>
</feature>
<evidence type="ECO:0000313" key="8">
    <source>
        <dbReference type="EMBL" id="MBP2479205.1"/>
    </source>
</evidence>
<dbReference type="Pfam" id="PF00486">
    <property type="entry name" value="Trans_reg_C"/>
    <property type="match status" value="1"/>
</dbReference>
<protein>
    <submittedName>
        <fullName evidence="8">DNA-binding SARP family transcriptional activator/tetratricopeptide (TPR) repeat protein</fullName>
    </submittedName>
</protein>
<dbReference type="InterPro" id="IPR011990">
    <property type="entry name" value="TPR-like_helical_dom_sf"/>
</dbReference>
<dbReference type="SMART" id="SM01043">
    <property type="entry name" value="BTAD"/>
    <property type="match status" value="1"/>
</dbReference>
<feature type="domain" description="OmpR/PhoB-type" evidence="7">
    <location>
        <begin position="1"/>
        <end position="104"/>
    </location>
</feature>
<sequence>MTGGDGTLRLQVLGPLRMWCGGVEVGTGPRQQGSLLALLLARTGRPTSTAELIELLWDEEVPASARNTVHKYVGALRRLLEPELPARGPSTYLHRRGETYLFSAGADVLDLVAFREAVERAGAEADRVAALEHYVTALELWRGPAGDGLPGGVNAMSVFAVLDEEFYTACQAAADLAVALGRPDRVLRPLRLASSMAPLHEPVHARLVTTLAAAGQQAEALALYQAVRQRLAEELGIEPSPALRAAQQRALSPVEAPAPAEATATPSGPVTGLVGRAEELARLRQVLTCGLAGAAGTALVEGEPGSGKTRLVEELAAEAEDRGAFVVWGACEEVASVPSMWPWVRVVGTLVETLPEAARQEWKASALGRLTGSGEYELEPDLDSRFRLFEQVVAVVGQVCARRPLVLILEDLHWADLASLGLFGHLAARLPGGAVLVGTFRERAPAPRPELVRALAAVSRLPGHRRVRLAPLGLAEVAALVRAETGQQPEPGVARGIHARTNGNPFFVRELSRFLLTGGGLTEAAVSEPGVPTTVRDIVVDRTTGLDEDGRVLVQLAALIGGEVNLHLLAGAAGLDVDTCMDRLAPLGELGLFEPVPDNPFAIRFTHDLVRDAVAGTVPPMQVSRLNLHIAEALVRTCPAASICSEQLANHLWAAGPLADPARTAGALLQAGQCASRKLVFDLAERHLTAAAHVARAAGLAELELAAHRRFAAIVRLWSVRAGPGLRLLERGEELARDLDRQPDAACFLFARWTICSLDGQNHVAEYLARKLLGWSRSSADPVVQDYGALVWGLHHWHTGQIGECFRYLSRSTSTALAKLDRHLGSPLQQANRLFYPAIRAIAAAVHGDPCSARAQLEALEAVSADNPYAITVWAAFASTIAVLRGDAAEALRVADLGIAIFPGWSIAHLHTHTQVNRCWALAVMGTDPAEAAAEAQRVLDAIPPEETRSGLASHFARLAELYLLAERPAEAARALDRAEGYLATYGQRFAEGLVLVNRARLARALGEPEEVVRAAIDRAAALATEREAFLFVREAEALRAELDG</sequence>
<reference evidence="8 9" key="1">
    <citation type="submission" date="2021-03" db="EMBL/GenBank/DDBJ databases">
        <title>Sequencing the genomes of 1000 actinobacteria strains.</title>
        <authorList>
            <person name="Klenk H.-P."/>
        </authorList>
    </citation>
    <scope>NUCLEOTIDE SEQUENCE [LARGE SCALE GENOMIC DNA]</scope>
    <source>
        <strain evidence="8 9">DSM 44580</strain>
    </source>
</reference>
<evidence type="ECO:0000259" key="7">
    <source>
        <dbReference type="PROSITE" id="PS51755"/>
    </source>
</evidence>
<comment type="caution">
    <text evidence="8">The sequence shown here is derived from an EMBL/GenBank/DDBJ whole genome shotgun (WGS) entry which is preliminary data.</text>
</comment>
<feature type="compositionally biased region" description="Low complexity" evidence="6">
    <location>
        <begin position="255"/>
        <end position="266"/>
    </location>
</feature>
<keyword evidence="4" id="KW-0804">Transcription</keyword>
<evidence type="ECO:0000256" key="2">
    <source>
        <dbReference type="ARBA" id="ARBA00023015"/>
    </source>
</evidence>
<comment type="similarity">
    <text evidence="1">Belongs to the AfsR/DnrI/RedD regulatory family.</text>
</comment>
<dbReference type="PANTHER" id="PTHR35807">
    <property type="entry name" value="TRANSCRIPTIONAL REGULATOR REDD-RELATED"/>
    <property type="match status" value="1"/>
</dbReference>
<dbReference type="InterPro" id="IPR027417">
    <property type="entry name" value="P-loop_NTPase"/>
</dbReference>
<dbReference type="GO" id="GO:0003677">
    <property type="term" value="F:DNA binding"/>
    <property type="evidence" value="ECO:0007669"/>
    <property type="project" value="UniProtKB-KW"/>
</dbReference>
<dbReference type="SMART" id="SM00862">
    <property type="entry name" value="Trans_reg_C"/>
    <property type="match status" value="1"/>
</dbReference>
<organism evidence="8 9">
    <name type="scientific">Crossiella equi</name>
    <dbReference type="NCBI Taxonomy" id="130796"/>
    <lineage>
        <taxon>Bacteria</taxon>
        <taxon>Bacillati</taxon>
        <taxon>Actinomycetota</taxon>
        <taxon>Actinomycetes</taxon>
        <taxon>Pseudonocardiales</taxon>
        <taxon>Pseudonocardiaceae</taxon>
        <taxon>Crossiella</taxon>
    </lineage>
</organism>
<dbReference type="PANTHER" id="PTHR35807:SF1">
    <property type="entry name" value="TRANSCRIPTIONAL REGULATOR REDD"/>
    <property type="match status" value="1"/>
</dbReference>
<dbReference type="InterPro" id="IPR016032">
    <property type="entry name" value="Sig_transdc_resp-reg_C-effctor"/>
</dbReference>
<keyword evidence="3 5" id="KW-0238">DNA-binding</keyword>
<evidence type="ECO:0000256" key="3">
    <source>
        <dbReference type="ARBA" id="ARBA00023125"/>
    </source>
</evidence>
<dbReference type="Pfam" id="PF13191">
    <property type="entry name" value="AAA_16"/>
    <property type="match status" value="1"/>
</dbReference>
<gene>
    <name evidence="8" type="ORF">JOF53_008077</name>
</gene>
<evidence type="ECO:0000256" key="1">
    <source>
        <dbReference type="ARBA" id="ARBA00005820"/>
    </source>
</evidence>
<dbReference type="RefSeq" id="WP_209707713.1">
    <property type="nucleotide sequence ID" value="NZ_JAGIOO010000001.1"/>
</dbReference>
<keyword evidence="9" id="KW-1185">Reference proteome</keyword>
<dbReference type="Proteomes" id="UP001519363">
    <property type="component" value="Unassembled WGS sequence"/>
</dbReference>
<name>A0ABS5ARM5_9PSEU</name>
<dbReference type="InterPro" id="IPR005158">
    <property type="entry name" value="BTAD"/>
</dbReference>
<dbReference type="InterPro" id="IPR036388">
    <property type="entry name" value="WH-like_DNA-bd_sf"/>
</dbReference>
<dbReference type="InterPro" id="IPR001867">
    <property type="entry name" value="OmpR/PhoB-type_DNA-bd"/>
</dbReference>
<dbReference type="SUPFAM" id="SSF46894">
    <property type="entry name" value="C-terminal effector domain of the bipartite response regulators"/>
    <property type="match status" value="1"/>
</dbReference>
<evidence type="ECO:0000313" key="9">
    <source>
        <dbReference type="Proteomes" id="UP001519363"/>
    </source>
</evidence>
<dbReference type="EMBL" id="JAGIOO010000001">
    <property type="protein sequence ID" value="MBP2479205.1"/>
    <property type="molecule type" value="Genomic_DNA"/>
</dbReference>
<dbReference type="Gene3D" id="1.10.10.10">
    <property type="entry name" value="Winged helix-like DNA-binding domain superfamily/Winged helix DNA-binding domain"/>
    <property type="match status" value="1"/>
</dbReference>
<dbReference type="Pfam" id="PF03704">
    <property type="entry name" value="BTAD"/>
    <property type="match status" value="1"/>
</dbReference>
<dbReference type="Gene3D" id="1.25.40.10">
    <property type="entry name" value="Tetratricopeptide repeat domain"/>
    <property type="match status" value="2"/>
</dbReference>
<accession>A0ABS5ARM5</accession>
<evidence type="ECO:0000256" key="4">
    <source>
        <dbReference type="ARBA" id="ARBA00023163"/>
    </source>
</evidence>
<evidence type="ECO:0000256" key="6">
    <source>
        <dbReference type="SAM" id="MobiDB-lite"/>
    </source>
</evidence>
<proteinExistence type="inferred from homology"/>
<dbReference type="SUPFAM" id="SSF52540">
    <property type="entry name" value="P-loop containing nucleoside triphosphate hydrolases"/>
    <property type="match status" value="1"/>
</dbReference>
<dbReference type="InterPro" id="IPR041664">
    <property type="entry name" value="AAA_16"/>
</dbReference>